<name>A0A438FUD0_VITVI</name>
<dbReference type="AlphaFoldDB" id="A0A438FUD0"/>
<evidence type="ECO:0000313" key="2">
    <source>
        <dbReference type="Proteomes" id="UP000288805"/>
    </source>
</evidence>
<reference evidence="1 2" key="1">
    <citation type="journal article" date="2018" name="PLoS Genet.">
        <title>Population sequencing reveals clonal diversity and ancestral inbreeding in the grapevine cultivar Chardonnay.</title>
        <authorList>
            <person name="Roach M.J."/>
            <person name="Johnson D.L."/>
            <person name="Bohlmann J."/>
            <person name="van Vuuren H.J."/>
            <person name="Jones S.J."/>
            <person name="Pretorius I.S."/>
            <person name="Schmidt S.A."/>
            <person name="Borneman A.R."/>
        </authorList>
    </citation>
    <scope>NUCLEOTIDE SEQUENCE [LARGE SCALE GENOMIC DNA]</scope>
    <source>
        <strain evidence="2">cv. Chardonnay</strain>
        <tissue evidence="1">Leaf</tissue>
    </source>
</reference>
<gene>
    <name evidence="1" type="ORF">CK203_062465</name>
</gene>
<dbReference type="Proteomes" id="UP000288805">
    <property type="component" value="Unassembled WGS sequence"/>
</dbReference>
<evidence type="ECO:0000313" key="1">
    <source>
        <dbReference type="EMBL" id="RVW63567.1"/>
    </source>
</evidence>
<protein>
    <submittedName>
        <fullName evidence="1">Uncharacterized protein</fullName>
    </submittedName>
</protein>
<dbReference type="EMBL" id="QGNW01000737">
    <property type="protein sequence ID" value="RVW63567.1"/>
    <property type="molecule type" value="Genomic_DNA"/>
</dbReference>
<organism evidence="1 2">
    <name type="scientific">Vitis vinifera</name>
    <name type="common">Grape</name>
    <dbReference type="NCBI Taxonomy" id="29760"/>
    <lineage>
        <taxon>Eukaryota</taxon>
        <taxon>Viridiplantae</taxon>
        <taxon>Streptophyta</taxon>
        <taxon>Embryophyta</taxon>
        <taxon>Tracheophyta</taxon>
        <taxon>Spermatophyta</taxon>
        <taxon>Magnoliopsida</taxon>
        <taxon>eudicotyledons</taxon>
        <taxon>Gunneridae</taxon>
        <taxon>Pentapetalae</taxon>
        <taxon>rosids</taxon>
        <taxon>Vitales</taxon>
        <taxon>Vitaceae</taxon>
        <taxon>Viteae</taxon>
        <taxon>Vitis</taxon>
    </lineage>
</organism>
<accession>A0A438FUD0</accession>
<proteinExistence type="predicted"/>
<comment type="caution">
    <text evidence="1">The sequence shown here is derived from an EMBL/GenBank/DDBJ whole genome shotgun (WGS) entry which is preliminary data.</text>
</comment>
<sequence length="163" mass="17776">MTIGPSFDMMNGLSAREFVRQNRGTGPDDLISSAVGGFGSGAILGCLQALFDDYYPIPPKPQLSSHQWLTVSFSGISGGRAGAIRYSVMFAVAGTSVDFSILKLKPVWKNFSESISQKSEDWLKLPEWSPIQVLDEEALAAKKAREQKLYGQRALGSLNKEES</sequence>